<dbReference type="Proteomes" id="UP000887576">
    <property type="component" value="Unplaced"/>
</dbReference>
<evidence type="ECO:0000313" key="2">
    <source>
        <dbReference type="WBParaSite" id="JU765_v2.g7452.t1"/>
    </source>
</evidence>
<proteinExistence type="predicted"/>
<evidence type="ECO:0000313" key="1">
    <source>
        <dbReference type="Proteomes" id="UP000887576"/>
    </source>
</evidence>
<reference evidence="2" key="1">
    <citation type="submission" date="2022-11" db="UniProtKB">
        <authorList>
            <consortium name="WormBaseParasite"/>
        </authorList>
    </citation>
    <scope>IDENTIFICATION</scope>
</reference>
<sequence length="445" mass="51031">MANSNQDTKAIDFIRNLPPEKAVQVLENLPFESLPNVLLVCSYWNSMIVNNPVIQKIMEKKIQTDPVWERFFTEQDWLKFMFITSGEAKQLILAERGIIPEVFNTLDQYTQNCFIHKFYVNLTRGIQAQVFRLWHNWSNIRFSLFGFLCNSAHGRTICAFYFDNEQVMTASADSTIKIWNKLGQCQNVLIGHEGAVTGIYFDKRFIYSCGADGTVKIWDVTTFSLLNTCPFHNDYIQAFKVKNQRMVTCSRDQHVIISDVKSPEEVVIYYDMVLAEGSPTAVDFNKDWVVVGTSDAKIYIINILLKQFSHYLKGHRTSVTSVVIKENFAISSSTKIFIHNIENCQLIRVIEDGVFVCRNGTDCLPDPTPISGLAINKKYLVCAKSELIQYWLLAELTAPAIDTKNLRHHYHRSRNGNVCHLEVNDFEVVASSYSDIVLSYNYYGH</sequence>
<dbReference type="WBParaSite" id="JU765_v2.g7452.t1">
    <property type="protein sequence ID" value="JU765_v2.g7452.t1"/>
    <property type="gene ID" value="JU765_v2.g7452"/>
</dbReference>
<accession>A0AC34RJ99</accession>
<protein>
    <submittedName>
        <fullName evidence="2">F-box domain-containing protein</fullName>
    </submittedName>
</protein>
<name>A0AC34RJ99_9BILA</name>
<organism evidence="1 2">
    <name type="scientific">Panagrolaimus sp. JU765</name>
    <dbReference type="NCBI Taxonomy" id="591449"/>
    <lineage>
        <taxon>Eukaryota</taxon>
        <taxon>Metazoa</taxon>
        <taxon>Ecdysozoa</taxon>
        <taxon>Nematoda</taxon>
        <taxon>Chromadorea</taxon>
        <taxon>Rhabditida</taxon>
        <taxon>Tylenchina</taxon>
        <taxon>Panagrolaimomorpha</taxon>
        <taxon>Panagrolaimoidea</taxon>
        <taxon>Panagrolaimidae</taxon>
        <taxon>Panagrolaimus</taxon>
    </lineage>
</organism>